<sequence>MLAQQTAGLPLTVTKGQKILGIRRAILNLERAVFYFIWGSKWEREREPVSSVRGLAIGEPSQVWRNVNHPALPNRLRDLSWMVAHEVLPVRSVMHSRGLLQSATCPRPGCGAPKSVRHLLWECSAAVDQWAIAGSLQFPYLPAGEVLTAQLMLYGVGLSPNSKKDFTRIWLTLAATKDAIWTSRNLLVGRHMQIPPVAMIRMAAATVREAVAAGGGP</sequence>
<name>A0AAV2MG73_KNICA</name>
<accession>A0AAV2MG73</accession>
<dbReference type="Proteomes" id="UP001497482">
    <property type="component" value="Chromosome 7"/>
</dbReference>
<reference evidence="2 3" key="1">
    <citation type="submission" date="2024-04" db="EMBL/GenBank/DDBJ databases">
        <authorList>
            <person name="Waldvogel A.-M."/>
            <person name="Schoenle A."/>
        </authorList>
    </citation>
    <scope>NUCLEOTIDE SEQUENCE [LARGE SCALE GENOMIC DNA]</scope>
</reference>
<dbReference type="EMBL" id="OZ035829">
    <property type="protein sequence ID" value="CAL1612201.1"/>
    <property type="molecule type" value="Genomic_DNA"/>
</dbReference>
<evidence type="ECO:0000259" key="1">
    <source>
        <dbReference type="Pfam" id="PF13966"/>
    </source>
</evidence>
<feature type="domain" description="Reverse transcriptase zinc-binding" evidence="1">
    <location>
        <begin position="62"/>
        <end position="130"/>
    </location>
</feature>
<evidence type="ECO:0000313" key="3">
    <source>
        <dbReference type="Proteomes" id="UP001497482"/>
    </source>
</evidence>
<dbReference type="Pfam" id="PF13966">
    <property type="entry name" value="zf-RVT"/>
    <property type="match status" value="1"/>
</dbReference>
<evidence type="ECO:0000313" key="2">
    <source>
        <dbReference type="EMBL" id="CAL1612201.1"/>
    </source>
</evidence>
<proteinExistence type="predicted"/>
<gene>
    <name evidence="2" type="ORF">KC01_LOCUS38547</name>
</gene>
<keyword evidence="3" id="KW-1185">Reference proteome</keyword>
<protein>
    <recommendedName>
        <fullName evidence="1">Reverse transcriptase zinc-binding domain-containing protein</fullName>
    </recommendedName>
</protein>
<dbReference type="InterPro" id="IPR026960">
    <property type="entry name" value="RVT-Znf"/>
</dbReference>
<organism evidence="2 3">
    <name type="scientific">Knipowitschia caucasica</name>
    <name type="common">Caucasian dwarf goby</name>
    <name type="synonym">Pomatoschistus caucasicus</name>
    <dbReference type="NCBI Taxonomy" id="637954"/>
    <lineage>
        <taxon>Eukaryota</taxon>
        <taxon>Metazoa</taxon>
        <taxon>Chordata</taxon>
        <taxon>Craniata</taxon>
        <taxon>Vertebrata</taxon>
        <taxon>Euteleostomi</taxon>
        <taxon>Actinopterygii</taxon>
        <taxon>Neopterygii</taxon>
        <taxon>Teleostei</taxon>
        <taxon>Neoteleostei</taxon>
        <taxon>Acanthomorphata</taxon>
        <taxon>Gobiaria</taxon>
        <taxon>Gobiiformes</taxon>
        <taxon>Gobioidei</taxon>
        <taxon>Gobiidae</taxon>
        <taxon>Gobiinae</taxon>
        <taxon>Knipowitschia</taxon>
    </lineage>
</organism>
<dbReference type="AlphaFoldDB" id="A0AAV2MG73"/>